<evidence type="ECO:0000313" key="1">
    <source>
        <dbReference type="EMBL" id="KGY08928.1"/>
    </source>
</evidence>
<dbReference type="RefSeq" id="WP_005474725.1">
    <property type="nucleotide sequence ID" value="NZ_JAVHXF010000113.1"/>
</dbReference>
<name>A0A0A5JLX9_PHOS4</name>
<sequence length="177" mass="20000">MNQKLAAGLLVVSALFSSWLYWGSDLKVEQVLTSKEWQSKMVTVIATPLQEQQEESVGPLRKADVTSNVKYLPNQTYIRVSTVRLFADDSDIEENDVVINISETGEWDISDNYLLVNPIEFKDISAAQSKEFTPQQLELITQLFKMDAQQSRRIDIVNNKTLLLTSLSHGSTVLFSN</sequence>
<dbReference type="STRING" id="379097.SE23_12440"/>
<comment type="caution">
    <text evidence="1">The sequence shown here is derived from an EMBL/GenBank/DDBJ whole genome shotgun (WGS) entry which is preliminary data.</text>
</comment>
<protein>
    <submittedName>
        <fullName evidence="1">Membrane protein</fullName>
    </submittedName>
</protein>
<accession>A0A0A5JLX9</accession>
<dbReference type="OrthoDB" id="5916028at2"/>
<dbReference type="Pfam" id="PF17323">
    <property type="entry name" value="ToxS"/>
    <property type="match status" value="1"/>
</dbReference>
<dbReference type="Proteomes" id="UP000030451">
    <property type="component" value="Unassembled WGS sequence"/>
</dbReference>
<dbReference type="GO" id="GO:0016020">
    <property type="term" value="C:membrane"/>
    <property type="evidence" value="ECO:0007669"/>
    <property type="project" value="InterPro"/>
</dbReference>
<evidence type="ECO:0000313" key="2">
    <source>
        <dbReference type="Proteomes" id="UP000030451"/>
    </source>
</evidence>
<dbReference type="InterPro" id="IPR035288">
    <property type="entry name" value="ToxS"/>
</dbReference>
<gene>
    <name evidence="1" type="ORF">NM06_09370</name>
</gene>
<reference evidence="1 2" key="1">
    <citation type="submission" date="2014-10" db="EMBL/GenBank/DDBJ databases">
        <title>Genome sequencing of Vibrio sinaloensis T08.</title>
        <authorList>
            <person name="Chan K.-G."/>
            <person name="Mohamad N.I."/>
        </authorList>
    </citation>
    <scope>NUCLEOTIDE SEQUENCE [LARGE SCALE GENOMIC DNA]</scope>
    <source>
        <strain evidence="1 2">T08</strain>
    </source>
</reference>
<organism evidence="1 2">
    <name type="scientific">Photobacterium sp. (strain ATCC 43367)</name>
    <dbReference type="NCBI Taxonomy" id="379097"/>
    <lineage>
        <taxon>Bacteria</taxon>
        <taxon>Pseudomonadati</taxon>
        <taxon>Pseudomonadota</taxon>
        <taxon>Gammaproteobacteria</taxon>
        <taxon>Vibrionales</taxon>
        <taxon>Vibrionaceae</taxon>
        <taxon>Vibrio</taxon>
        <taxon>Vibrio oreintalis group</taxon>
    </lineage>
</organism>
<proteinExistence type="predicted"/>
<dbReference type="AlphaFoldDB" id="A0A0A5JLX9"/>
<dbReference type="EMBL" id="JRWP01000017">
    <property type="protein sequence ID" value="KGY08928.1"/>
    <property type="molecule type" value="Genomic_DNA"/>
</dbReference>